<dbReference type="GO" id="GO:0003677">
    <property type="term" value="F:DNA binding"/>
    <property type="evidence" value="ECO:0007669"/>
    <property type="project" value="UniProtKB-KW"/>
</dbReference>
<dbReference type="InterPro" id="IPR009057">
    <property type="entry name" value="Homeodomain-like_sf"/>
</dbReference>
<keyword evidence="7" id="KW-1185">Reference proteome</keyword>
<reference evidence="6" key="1">
    <citation type="journal article" date="2020" name="Stud. Mycol.">
        <title>101 Dothideomycetes genomes: a test case for predicting lifestyles and emergence of pathogens.</title>
        <authorList>
            <person name="Haridas S."/>
            <person name="Albert R."/>
            <person name="Binder M."/>
            <person name="Bloem J."/>
            <person name="Labutti K."/>
            <person name="Salamov A."/>
            <person name="Andreopoulos B."/>
            <person name="Baker S."/>
            <person name="Barry K."/>
            <person name="Bills G."/>
            <person name="Bluhm B."/>
            <person name="Cannon C."/>
            <person name="Castanera R."/>
            <person name="Culley D."/>
            <person name="Daum C."/>
            <person name="Ezra D."/>
            <person name="Gonzalez J."/>
            <person name="Henrissat B."/>
            <person name="Kuo A."/>
            <person name="Liang C."/>
            <person name="Lipzen A."/>
            <person name="Lutzoni F."/>
            <person name="Magnuson J."/>
            <person name="Mondo S."/>
            <person name="Nolan M."/>
            <person name="Ohm R."/>
            <person name="Pangilinan J."/>
            <person name="Park H.-J."/>
            <person name="Ramirez L."/>
            <person name="Alfaro M."/>
            <person name="Sun H."/>
            <person name="Tritt A."/>
            <person name="Yoshinaga Y."/>
            <person name="Zwiers L.-H."/>
            <person name="Turgeon B."/>
            <person name="Goodwin S."/>
            <person name="Spatafora J."/>
            <person name="Crous P."/>
            <person name="Grigoriev I."/>
        </authorList>
    </citation>
    <scope>NUCLEOTIDE SEQUENCE</scope>
    <source>
        <strain evidence="6">CBS 133067</strain>
    </source>
</reference>
<dbReference type="EMBL" id="ML978147">
    <property type="protein sequence ID" value="KAF2092406.1"/>
    <property type="molecule type" value="Genomic_DNA"/>
</dbReference>
<evidence type="ECO:0000256" key="4">
    <source>
        <dbReference type="SAM" id="MobiDB-lite"/>
    </source>
</evidence>
<evidence type="ECO:0000256" key="1">
    <source>
        <dbReference type="ARBA" id="ARBA00023125"/>
    </source>
</evidence>
<feature type="compositionally biased region" description="Polar residues" evidence="4">
    <location>
        <begin position="204"/>
        <end position="213"/>
    </location>
</feature>
<dbReference type="Pfam" id="PF05920">
    <property type="entry name" value="Homeobox_KN"/>
    <property type="match status" value="1"/>
</dbReference>
<keyword evidence="2" id="KW-0371">Homeobox</keyword>
<dbReference type="AlphaFoldDB" id="A0A9P4HZY9"/>
<feature type="region of interest" description="Disordered" evidence="4">
    <location>
        <begin position="184"/>
        <end position="213"/>
    </location>
</feature>
<comment type="caution">
    <text evidence="6">The sequence shown here is derived from an EMBL/GenBank/DDBJ whole genome shotgun (WGS) entry which is preliminary data.</text>
</comment>
<evidence type="ECO:0000256" key="3">
    <source>
        <dbReference type="ARBA" id="ARBA00023242"/>
    </source>
</evidence>
<evidence type="ECO:0000259" key="5">
    <source>
        <dbReference type="Pfam" id="PF05920"/>
    </source>
</evidence>
<name>A0A9P4HZY9_9PEZI</name>
<dbReference type="CDD" id="cd00086">
    <property type="entry name" value="homeodomain"/>
    <property type="match status" value="1"/>
</dbReference>
<keyword evidence="1" id="KW-0238">DNA-binding</keyword>
<evidence type="ECO:0000313" key="7">
    <source>
        <dbReference type="Proteomes" id="UP000799772"/>
    </source>
</evidence>
<keyword evidence="3" id="KW-0539">Nucleus</keyword>
<feature type="domain" description="KN homeodomain" evidence="5">
    <location>
        <begin position="126"/>
        <end position="165"/>
    </location>
</feature>
<dbReference type="Proteomes" id="UP000799772">
    <property type="component" value="Unassembled WGS sequence"/>
</dbReference>
<evidence type="ECO:0000313" key="6">
    <source>
        <dbReference type="EMBL" id="KAF2092406.1"/>
    </source>
</evidence>
<dbReference type="InterPro" id="IPR008422">
    <property type="entry name" value="KN_HD"/>
</dbReference>
<gene>
    <name evidence="6" type="ORF">NA57DRAFT_82373</name>
</gene>
<feature type="compositionally biased region" description="Polar residues" evidence="4">
    <location>
        <begin position="184"/>
        <end position="195"/>
    </location>
</feature>
<evidence type="ECO:0000256" key="2">
    <source>
        <dbReference type="ARBA" id="ARBA00023155"/>
    </source>
</evidence>
<protein>
    <recommendedName>
        <fullName evidence="5">KN homeodomain domain-containing protein</fullName>
    </recommendedName>
</protein>
<dbReference type="Gene3D" id="1.10.10.60">
    <property type="entry name" value="Homeodomain-like"/>
    <property type="match status" value="1"/>
</dbReference>
<organism evidence="6 7">
    <name type="scientific">Rhizodiscina lignyota</name>
    <dbReference type="NCBI Taxonomy" id="1504668"/>
    <lineage>
        <taxon>Eukaryota</taxon>
        <taxon>Fungi</taxon>
        <taxon>Dikarya</taxon>
        <taxon>Ascomycota</taxon>
        <taxon>Pezizomycotina</taxon>
        <taxon>Dothideomycetes</taxon>
        <taxon>Pleosporomycetidae</taxon>
        <taxon>Aulographales</taxon>
        <taxon>Rhizodiscinaceae</taxon>
        <taxon>Rhizodiscina</taxon>
    </lineage>
</organism>
<dbReference type="SUPFAM" id="SSF46689">
    <property type="entry name" value="Homeodomain-like"/>
    <property type="match status" value="1"/>
</dbReference>
<proteinExistence type="predicted"/>
<sequence length="369" mass="41524">MDEQNNLFSYAGDHDMLGELSDFDSLHHTYIFRHELMQPPQTYSTSNGVFDLFGDDDELQEAGQNDLSEDDDLNVQRTDKLSPLPREVSNVPSSLQAVGSATSIASSNGGSRARLPHSARELLDKWIEINQHDPYLKPNDAEALAHLTSLTSQQVKTYIANFRARKPVTDNLLPPFPSGTSLVSIGSNTPLTATKQNRRRRRTSSAVSLRSSESQSFSTAAPRKYRCTWTPCTQSFSLRASFVSQGQSLTCAFCGKVIEVPYGTPKDRIGSEEHLIKEHKYLPCFDKPLSERSFTRKDKLKQHLQQVHKQYTPLTDEQEVWVWPTNESALFSCMFCEAEGMTWAQRMEHVAAHFESESAFGLPTDLHFG</sequence>
<dbReference type="InterPro" id="IPR001356">
    <property type="entry name" value="HD"/>
</dbReference>
<accession>A0A9P4HZY9</accession>
<dbReference type="GO" id="GO:0006355">
    <property type="term" value="P:regulation of DNA-templated transcription"/>
    <property type="evidence" value="ECO:0007669"/>
    <property type="project" value="InterPro"/>
</dbReference>